<proteinExistence type="predicted"/>
<name>A0A397I8N1_9GLOM</name>
<dbReference type="EMBL" id="PQFF01000256">
    <property type="protein sequence ID" value="RHZ69724.1"/>
    <property type="molecule type" value="Genomic_DNA"/>
</dbReference>
<organism evidence="2 3">
    <name type="scientific">Diversispora epigaea</name>
    <dbReference type="NCBI Taxonomy" id="1348612"/>
    <lineage>
        <taxon>Eukaryota</taxon>
        <taxon>Fungi</taxon>
        <taxon>Fungi incertae sedis</taxon>
        <taxon>Mucoromycota</taxon>
        <taxon>Glomeromycotina</taxon>
        <taxon>Glomeromycetes</taxon>
        <taxon>Diversisporales</taxon>
        <taxon>Diversisporaceae</taxon>
        <taxon>Diversispora</taxon>
    </lineage>
</organism>
<accession>A0A397I8N1</accession>
<gene>
    <name evidence="2" type="ORF">Glove_279g9</name>
</gene>
<evidence type="ECO:0000313" key="3">
    <source>
        <dbReference type="Proteomes" id="UP000266861"/>
    </source>
</evidence>
<evidence type="ECO:0000256" key="1">
    <source>
        <dbReference type="SAM" id="MobiDB-lite"/>
    </source>
</evidence>
<comment type="caution">
    <text evidence="2">The sequence shown here is derived from an EMBL/GenBank/DDBJ whole genome shotgun (WGS) entry which is preliminary data.</text>
</comment>
<dbReference type="Proteomes" id="UP000266861">
    <property type="component" value="Unassembled WGS sequence"/>
</dbReference>
<feature type="compositionally biased region" description="Polar residues" evidence="1">
    <location>
        <begin position="12"/>
        <end position="22"/>
    </location>
</feature>
<keyword evidence="3" id="KW-1185">Reference proteome</keyword>
<dbReference type="AlphaFoldDB" id="A0A397I8N1"/>
<protein>
    <submittedName>
        <fullName evidence="2">Uncharacterized protein</fullName>
    </submittedName>
</protein>
<evidence type="ECO:0000313" key="2">
    <source>
        <dbReference type="EMBL" id="RHZ69724.1"/>
    </source>
</evidence>
<feature type="region of interest" description="Disordered" evidence="1">
    <location>
        <begin position="1"/>
        <end position="22"/>
    </location>
</feature>
<reference evidence="2 3" key="1">
    <citation type="submission" date="2018-08" db="EMBL/GenBank/DDBJ databases">
        <title>Genome and evolution of the arbuscular mycorrhizal fungus Diversispora epigaea (formerly Glomus versiforme) and its bacterial endosymbionts.</title>
        <authorList>
            <person name="Sun X."/>
            <person name="Fei Z."/>
            <person name="Harrison M."/>
        </authorList>
    </citation>
    <scope>NUCLEOTIDE SEQUENCE [LARGE SCALE GENOMIC DNA]</scope>
    <source>
        <strain evidence="2 3">IT104</strain>
    </source>
</reference>
<sequence length="108" mass="12321">MPSPSRSSSPSNKLPTLQTQSQCSQCKRLPSINIRASRVGVTNFTNVIKSLHPGESIDYFPIIEEILCFGWDGRILGHIIKRALDELKEYDDDIKRSNKQKNLPIEFY</sequence>
<feature type="compositionally biased region" description="Low complexity" evidence="1">
    <location>
        <begin position="1"/>
        <end position="11"/>
    </location>
</feature>